<evidence type="ECO:0000313" key="3">
    <source>
        <dbReference type="EMBL" id="EMF08882.1"/>
    </source>
</evidence>
<dbReference type="OMA" id="FYWVLDT"/>
<evidence type="ECO:0000256" key="1">
    <source>
        <dbReference type="SAM" id="MobiDB-lite"/>
    </source>
</evidence>
<dbReference type="HOGENOM" id="CLU_096870_0_0_1"/>
<dbReference type="GeneID" id="27899353"/>
<dbReference type="eggNOG" id="ENOG502S56A">
    <property type="taxonomic scope" value="Eukaryota"/>
</dbReference>
<evidence type="ECO:0000256" key="2">
    <source>
        <dbReference type="SAM" id="Phobius"/>
    </source>
</evidence>
<name>M3CXS3_SPHMS</name>
<dbReference type="NCBIfam" id="NF037970">
    <property type="entry name" value="vanZ_1"/>
    <property type="match status" value="1"/>
</dbReference>
<accession>M3CXS3</accession>
<proteinExistence type="predicted"/>
<reference evidence="3 4" key="1">
    <citation type="journal article" date="2012" name="PLoS Pathog.">
        <title>Diverse lifestyles and strategies of plant pathogenesis encoded in the genomes of eighteen Dothideomycetes fungi.</title>
        <authorList>
            <person name="Ohm R.A."/>
            <person name="Feau N."/>
            <person name="Henrissat B."/>
            <person name="Schoch C.L."/>
            <person name="Horwitz B.A."/>
            <person name="Barry K.W."/>
            <person name="Condon B.J."/>
            <person name="Copeland A.C."/>
            <person name="Dhillon B."/>
            <person name="Glaser F."/>
            <person name="Hesse C.N."/>
            <person name="Kosti I."/>
            <person name="LaButti K."/>
            <person name="Lindquist E.A."/>
            <person name="Lucas S."/>
            <person name="Salamov A.A."/>
            <person name="Bradshaw R.E."/>
            <person name="Ciuffetti L."/>
            <person name="Hamelin R.C."/>
            <person name="Kema G.H.J."/>
            <person name="Lawrence C."/>
            <person name="Scott J.A."/>
            <person name="Spatafora J.W."/>
            <person name="Turgeon B.G."/>
            <person name="de Wit P.J.G.M."/>
            <person name="Zhong S."/>
            <person name="Goodwin S.B."/>
            <person name="Grigoriev I.V."/>
        </authorList>
    </citation>
    <scope>NUCLEOTIDE SEQUENCE [LARGE SCALE GENOMIC DNA]</scope>
    <source>
        <strain evidence="3 4">SO2202</strain>
    </source>
</reference>
<organism evidence="3 4">
    <name type="scientific">Sphaerulina musiva (strain SO2202)</name>
    <name type="common">Poplar stem canker fungus</name>
    <name type="synonym">Septoria musiva</name>
    <dbReference type="NCBI Taxonomy" id="692275"/>
    <lineage>
        <taxon>Eukaryota</taxon>
        <taxon>Fungi</taxon>
        <taxon>Dikarya</taxon>
        <taxon>Ascomycota</taxon>
        <taxon>Pezizomycotina</taxon>
        <taxon>Dothideomycetes</taxon>
        <taxon>Dothideomycetidae</taxon>
        <taxon>Mycosphaerellales</taxon>
        <taxon>Mycosphaerellaceae</taxon>
        <taxon>Sphaerulina</taxon>
    </lineage>
</organism>
<feature type="transmembrane region" description="Helical" evidence="2">
    <location>
        <begin position="41"/>
        <end position="58"/>
    </location>
</feature>
<evidence type="ECO:0008006" key="5">
    <source>
        <dbReference type="Google" id="ProtNLM"/>
    </source>
</evidence>
<keyword evidence="4" id="KW-1185">Reference proteome</keyword>
<dbReference type="Proteomes" id="UP000016931">
    <property type="component" value="Unassembled WGS sequence"/>
</dbReference>
<keyword evidence="2" id="KW-0812">Transmembrane</keyword>
<feature type="transmembrane region" description="Helical" evidence="2">
    <location>
        <begin position="12"/>
        <end position="29"/>
    </location>
</feature>
<dbReference type="PANTHER" id="PTHR28008:SF1">
    <property type="entry name" value="DOMAIN PROTEIN, PUTATIVE (AFU_ORTHOLOGUE AFUA_3G10980)-RELATED"/>
    <property type="match status" value="1"/>
</dbReference>
<dbReference type="PANTHER" id="PTHR28008">
    <property type="entry name" value="DOMAIN PROTEIN, PUTATIVE (AFU_ORTHOLOGUE AFUA_3G10980)-RELATED"/>
    <property type="match status" value="1"/>
</dbReference>
<dbReference type="RefSeq" id="XP_016757003.1">
    <property type="nucleotide sequence ID" value="XM_016902216.1"/>
</dbReference>
<sequence length="214" mass="23170">MSTGLRVRQPFAGAFGVLLLLSAYLGLSTSKIPSYGQSDKGLHFVTFFLLTTAFYWIIETTRRRAIHLTLLAVTTGLSIGSEVVQAFLPNDRDFDPFDIAANVVGSSCALLLCSWYHKRMLERKRKNKTYDIVPGEATEDADVELGEGPGLGAQESGVVDAQAGGGAAKVTDVTQELNEWDENEEDYWEDEGAETAKAAAGVGGQEDSSKKRAE</sequence>
<feature type="transmembrane region" description="Helical" evidence="2">
    <location>
        <begin position="99"/>
        <end position="117"/>
    </location>
</feature>
<feature type="region of interest" description="Disordered" evidence="1">
    <location>
        <begin position="141"/>
        <end position="214"/>
    </location>
</feature>
<keyword evidence="2" id="KW-0472">Membrane</keyword>
<dbReference type="EMBL" id="KB456270">
    <property type="protein sequence ID" value="EMF08882.1"/>
    <property type="molecule type" value="Genomic_DNA"/>
</dbReference>
<keyword evidence="2" id="KW-1133">Transmembrane helix</keyword>
<evidence type="ECO:0000313" key="4">
    <source>
        <dbReference type="Proteomes" id="UP000016931"/>
    </source>
</evidence>
<protein>
    <recommendedName>
        <fullName evidence="5">VanZ-like domain-containing protein</fullName>
    </recommendedName>
</protein>
<feature type="compositionally biased region" description="Acidic residues" evidence="1">
    <location>
        <begin position="178"/>
        <end position="193"/>
    </location>
</feature>
<gene>
    <name evidence="3" type="ORF">SEPMUDRAFT_128468</name>
</gene>
<dbReference type="AlphaFoldDB" id="M3CXS3"/>
<feature type="transmembrane region" description="Helical" evidence="2">
    <location>
        <begin position="65"/>
        <end position="87"/>
    </location>
</feature>
<dbReference type="OrthoDB" id="63581at2759"/>